<name>A0ACA9MXV4_9GLOM</name>
<evidence type="ECO:0000313" key="2">
    <source>
        <dbReference type="Proteomes" id="UP000789860"/>
    </source>
</evidence>
<sequence length="60" mass="6736">ANEACSIIDPNWEVTNDSNSTIFCPLILQDTVIELVVMYSTHYILLPKLDSTFTTNSTEI</sequence>
<organism evidence="1 2">
    <name type="scientific">Scutellospora calospora</name>
    <dbReference type="NCBI Taxonomy" id="85575"/>
    <lineage>
        <taxon>Eukaryota</taxon>
        <taxon>Fungi</taxon>
        <taxon>Fungi incertae sedis</taxon>
        <taxon>Mucoromycota</taxon>
        <taxon>Glomeromycotina</taxon>
        <taxon>Glomeromycetes</taxon>
        <taxon>Diversisporales</taxon>
        <taxon>Gigasporaceae</taxon>
        <taxon>Scutellospora</taxon>
    </lineage>
</organism>
<proteinExistence type="predicted"/>
<keyword evidence="2" id="KW-1185">Reference proteome</keyword>
<evidence type="ECO:0000313" key="1">
    <source>
        <dbReference type="EMBL" id="CAG8616664.1"/>
    </source>
</evidence>
<dbReference type="Proteomes" id="UP000789860">
    <property type="component" value="Unassembled WGS sequence"/>
</dbReference>
<gene>
    <name evidence="1" type="ORF">SCALOS_LOCUS7499</name>
</gene>
<accession>A0ACA9MXV4</accession>
<comment type="caution">
    <text evidence="1">The sequence shown here is derived from an EMBL/GenBank/DDBJ whole genome shotgun (WGS) entry which is preliminary data.</text>
</comment>
<dbReference type="EMBL" id="CAJVPM010016872">
    <property type="protein sequence ID" value="CAG8616664.1"/>
    <property type="molecule type" value="Genomic_DNA"/>
</dbReference>
<protein>
    <submittedName>
        <fullName evidence="1">3680_t:CDS:1</fullName>
    </submittedName>
</protein>
<feature type="non-terminal residue" evidence="1">
    <location>
        <position position="1"/>
    </location>
</feature>
<reference evidence="1" key="1">
    <citation type="submission" date="2021-06" db="EMBL/GenBank/DDBJ databases">
        <authorList>
            <person name="Kallberg Y."/>
            <person name="Tangrot J."/>
            <person name="Rosling A."/>
        </authorList>
    </citation>
    <scope>NUCLEOTIDE SEQUENCE</scope>
    <source>
        <strain evidence="1">AU212A</strain>
    </source>
</reference>